<dbReference type="AlphaFoldDB" id="A0A6L8MNR7"/>
<comment type="caution">
    <text evidence="2">The sequence shown here is derived from an EMBL/GenBank/DDBJ whole genome shotgun (WGS) entry which is preliminary data.</text>
</comment>
<dbReference type="Pfam" id="PF05016">
    <property type="entry name" value="ParE_toxin"/>
    <property type="match status" value="1"/>
</dbReference>
<gene>
    <name evidence="2" type="ORF">GTP44_20955</name>
</gene>
<evidence type="ECO:0000313" key="2">
    <source>
        <dbReference type="EMBL" id="MYM84409.1"/>
    </source>
</evidence>
<dbReference type="Gene3D" id="3.30.2310.20">
    <property type="entry name" value="RelE-like"/>
    <property type="match status" value="1"/>
</dbReference>
<dbReference type="InterPro" id="IPR007712">
    <property type="entry name" value="RelE/ParE_toxin"/>
</dbReference>
<proteinExistence type="predicted"/>
<protein>
    <submittedName>
        <fullName evidence="2">Type II toxin-antitoxin system RelE/ParE family toxin</fullName>
    </submittedName>
</protein>
<reference evidence="2 3" key="1">
    <citation type="submission" date="2019-12" db="EMBL/GenBank/DDBJ databases">
        <title>Novel species isolated from a subtropical stream in China.</title>
        <authorList>
            <person name="Lu H."/>
        </authorList>
    </citation>
    <scope>NUCLEOTIDE SEQUENCE [LARGE SCALE GENOMIC DNA]</scope>
    <source>
        <strain evidence="2 3">FT50W</strain>
    </source>
</reference>
<evidence type="ECO:0000313" key="3">
    <source>
        <dbReference type="Proteomes" id="UP000474565"/>
    </source>
</evidence>
<organism evidence="2 3">
    <name type="scientific">Duganella lactea</name>
    <dbReference type="NCBI Taxonomy" id="2692173"/>
    <lineage>
        <taxon>Bacteria</taxon>
        <taxon>Pseudomonadati</taxon>
        <taxon>Pseudomonadota</taxon>
        <taxon>Betaproteobacteria</taxon>
        <taxon>Burkholderiales</taxon>
        <taxon>Oxalobacteraceae</taxon>
        <taxon>Telluria group</taxon>
        <taxon>Duganella</taxon>
    </lineage>
</organism>
<keyword evidence="1" id="KW-1277">Toxin-antitoxin system</keyword>
<dbReference type="InterPro" id="IPR035093">
    <property type="entry name" value="RelE/ParE_toxin_dom_sf"/>
</dbReference>
<sequence>MATYAIQITPRAAAQIRRLSSWWRHNRPAAPDAVEDELTRIFALLASRPDLGAQASNAKLASVRRIYLAKIRHHLYYRVQTNAVILLALWHTSRGSGPTSKRK</sequence>
<dbReference type="Proteomes" id="UP000474565">
    <property type="component" value="Unassembled WGS sequence"/>
</dbReference>
<evidence type="ECO:0000256" key="1">
    <source>
        <dbReference type="ARBA" id="ARBA00022649"/>
    </source>
</evidence>
<dbReference type="EMBL" id="WWCP01000032">
    <property type="protein sequence ID" value="MYM84409.1"/>
    <property type="molecule type" value="Genomic_DNA"/>
</dbReference>
<dbReference type="RefSeq" id="WP_161020928.1">
    <property type="nucleotide sequence ID" value="NZ_WWCP01000032.1"/>
</dbReference>
<accession>A0A6L8MNR7</accession>
<name>A0A6L8MNR7_9BURK</name>